<dbReference type="EMBL" id="GDJX01008437">
    <property type="protein sequence ID" value="JAT59499.1"/>
    <property type="molecule type" value="Transcribed_RNA"/>
</dbReference>
<feature type="domain" description="RRM" evidence="3">
    <location>
        <begin position="156"/>
        <end position="225"/>
    </location>
</feature>
<proteinExistence type="predicted"/>
<gene>
    <name evidence="4" type="primary">OsI_11177_3</name>
    <name evidence="4" type="ORF">g.90122</name>
</gene>
<dbReference type="PANTHER" id="PTHR10501">
    <property type="entry name" value="U1 SMALL NUCLEAR RIBONUCLEOPROTEIN A/U2 SMALL NUCLEAR RIBONUCLEOPROTEIN B"/>
    <property type="match status" value="1"/>
</dbReference>
<dbReference type="InterPro" id="IPR012677">
    <property type="entry name" value="Nucleotide-bd_a/b_plait_sf"/>
</dbReference>
<dbReference type="GO" id="GO:0003723">
    <property type="term" value="F:RNA binding"/>
    <property type="evidence" value="ECO:0007669"/>
    <property type="project" value="UniProtKB-UniRule"/>
</dbReference>
<protein>
    <submittedName>
        <fullName evidence="4">U2 small nuclear ribonucleoprotein B</fullName>
    </submittedName>
</protein>
<dbReference type="CDD" id="cd21618">
    <property type="entry name" value="RRM_AtNSRA_like"/>
    <property type="match status" value="1"/>
</dbReference>
<dbReference type="InterPro" id="IPR035979">
    <property type="entry name" value="RBD_domain_sf"/>
</dbReference>
<organism evidence="4">
    <name type="scientific">Anthurium amnicola</name>
    <dbReference type="NCBI Taxonomy" id="1678845"/>
    <lineage>
        <taxon>Eukaryota</taxon>
        <taxon>Viridiplantae</taxon>
        <taxon>Streptophyta</taxon>
        <taxon>Embryophyta</taxon>
        <taxon>Tracheophyta</taxon>
        <taxon>Spermatophyta</taxon>
        <taxon>Magnoliopsida</taxon>
        <taxon>Liliopsida</taxon>
        <taxon>Araceae</taxon>
        <taxon>Pothoideae</taxon>
        <taxon>Potheae</taxon>
        <taxon>Anthurium</taxon>
    </lineage>
</organism>
<sequence>FGCHSLLVSSNLPAPPLCVSRGAMADAYWRYADGRAQQALHVPPQSAPVALKRPRPDYPDITIGPEFAGYIPHEEERMGHRAIRDTDSISASYDRFLRNGQISSFGGGESARPLSGGMPVHHVDDPRMLGVGGVDSRNVAFNGGRPDISLPPDASNTLFVEGLPANCTRREVSHIFRPFVGFREVRLVTKESRHPGGDPLVLCFADFSTPGQSAIALEALQGEKIMFKFHFLCFEGIVFKCSCMSLLLLWVTVMPKGAEWLLEFASTHAPILSHSSSIHIGSIIESASSNIVASYVA</sequence>
<feature type="non-terminal residue" evidence="4">
    <location>
        <position position="1"/>
    </location>
</feature>
<dbReference type="InterPro" id="IPR000504">
    <property type="entry name" value="RRM_dom"/>
</dbReference>
<reference evidence="4" key="1">
    <citation type="submission" date="2015-07" db="EMBL/GenBank/DDBJ databases">
        <title>Transcriptome Assembly of Anthurium amnicola.</title>
        <authorList>
            <person name="Suzuki J."/>
        </authorList>
    </citation>
    <scope>NUCLEOTIDE SEQUENCE</scope>
</reference>
<dbReference type="GO" id="GO:1990904">
    <property type="term" value="C:ribonucleoprotein complex"/>
    <property type="evidence" value="ECO:0007669"/>
    <property type="project" value="UniProtKB-KW"/>
</dbReference>
<keyword evidence="1 2" id="KW-0694">RNA-binding</keyword>
<dbReference type="Pfam" id="PF00076">
    <property type="entry name" value="RRM_1"/>
    <property type="match status" value="1"/>
</dbReference>
<dbReference type="AlphaFoldDB" id="A0A1D1YY31"/>
<evidence type="ECO:0000259" key="3">
    <source>
        <dbReference type="PROSITE" id="PS50102"/>
    </source>
</evidence>
<accession>A0A1D1YY31</accession>
<dbReference type="PROSITE" id="PS50102">
    <property type="entry name" value="RRM"/>
    <property type="match status" value="1"/>
</dbReference>
<evidence type="ECO:0000256" key="2">
    <source>
        <dbReference type="PROSITE-ProRule" id="PRU00176"/>
    </source>
</evidence>
<evidence type="ECO:0000256" key="1">
    <source>
        <dbReference type="ARBA" id="ARBA00022884"/>
    </source>
</evidence>
<dbReference type="SUPFAM" id="SSF54928">
    <property type="entry name" value="RNA-binding domain, RBD"/>
    <property type="match status" value="1"/>
</dbReference>
<name>A0A1D1YY31_9ARAE</name>
<keyword evidence="4" id="KW-0687">Ribonucleoprotein</keyword>
<dbReference type="Gene3D" id="3.30.70.330">
    <property type="match status" value="1"/>
</dbReference>
<evidence type="ECO:0000313" key="4">
    <source>
        <dbReference type="EMBL" id="JAT59499.1"/>
    </source>
</evidence>